<dbReference type="AlphaFoldDB" id="A0A9Q7K1G1"/>
<dbReference type="Proteomes" id="UP000282263">
    <property type="component" value="Unassembled WGS sequence"/>
</dbReference>
<organism evidence="2 3">
    <name type="scientific">Enterobacter mori</name>
    <dbReference type="NCBI Taxonomy" id="539813"/>
    <lineage>
        <taxon>Bacteria</taxon>
        <taxon>Pseudomonadati</taxon>
        <taxon>Pseudomonadota</taxon>
        <taxon>Gammaproteobacteria</taxon>
        <taxon>Enterobacterales</taxon>
        <taxon>Enterobacteriaceae</taxon>
        <taxon>Enterobacter</taxon>
    </lineage>
</organism>
<feature type="compositionally biased region" description="Basic and acidic residues" evidence="1">
    <location>
        <begin position="153"/>
        <end position="164"/>
    </location>
</feature>
<evidence type="ECO:0000313" key="2">
    <source>
        <dbReference type="EMBL" id="RTQ23291.1"/>
    </source>
</evidence>
<evidence type="ECO:0000256" key="1">
    <source>
        <dbReference type="SAM" id="MobiDB-lite"/>
    </source>
</evidence>
<dbReference type="EMBL" id="RXPP01000016">
    <property type="protein sequence ID" value="RTQ23291.1"/>
    <property type="molecule type" value="Genomic_DNA"/>
</dbReference>
<name>A0A9Q7K1G1_9ENTR</name>
<proteinExistence type="predicted"/>
<evidence type="ECO:0008006" key="4">
    <source>
        <dbReference type="Google" id="ProtNLM"/>
    </source>
</evidence>
<dbReference type="RefSeq" id="WP_126816662.1">
    <property type="nucleotide sequence ID" value="NZ_JAJHUL010000005.1"/>
</dbReference>
<dbReference type="Gene3D" id="1.10.287.1490">
    <property type="match status" value="1"/>
</dbReference>
<reference evidence="2 3" key="1">
    <citation type="submission" date="2018-12" db="EMBL/GenBank/DDBJ databases">
        <title>The Batch Genome Submission of Enterobacter spp. strains.</title>
        <authorList>
            <person name="Wei L."/>
            <person name="Wu W."/>
            <person name="Lin J."/>
            <person name="Zhang X."/>
            <person name="Feng Y."/>
            <person name="Zong Z."/>
        </authorList>
    </citation>
    <scope>NUCLEOTIDE SEQUENCE [LARGE SCALE GENOMIC DNA]</scope>
    <source>
        <strain evidence="2 3">SCEM020047</strain>
    </source>
</reference>
<sequence>MAKEKLVTIHVHTPFTLTHGDQSKQEFGRGRHNVPEEVASHWFTQAHSELSESVISDTDDLQPIIDSLQAQIADKDKQIVDKDQLIADLKEALLKLQEQNDSLQAQIADKDKQIVDKDQLIADLKEALLKLQEQNDSLQAQIAAAQTGGNGAKDAKESKPANSK</sequence>
<feature type="region of interest" description="Disordered" evidence="1">
    <location>
        <begin position="142"/>
        <end position="164"/>
    </location>
</feature>
<evidence type="ECO:0000313" key="3">
    <source>
        <dbReference type="Proteomes" id="UP000282263"/>
    </source>
</evidence>
<accession>A0A9Q7K1G1</accession>
<gene>
    <name evidence="2" type="ORF">EKN29_15540</name>
</gene>
<comment type="caution">
    <text evidence="2">The sequence shown here is derived from an EMBL/GenBank/DDBJ whole genome shotgun (WGS) entry which is preliminary data.</text>
</comment>
<protein>
    <recommendedName>
        <fullName evidence="4">Bacteriophage protein</fullName>
    </recommendedName>
</protein>